<proteinExistence type="predicted"/>
<gene>
    <name evidence="1" type="ORF">QVD17_39797</name>
</gene>
<dbReference type="AlphaFoldDB" id="A0AAD8JT11"/>
<dbReference type="EMBL" id="JAUHHV010000011">
    <property type="protein sequence ID" value="KAK1408162.1"/>
    <property type="molecule type" value="Genomic_DNA"/>
</dbReference>
<evidence type="ECO:0000313" key="2">
    <source>
        <dbReference type="Proteomes" id="UP001229421"/>
    </source>
</evidence>
<comment type="caution">
    <text evidence="1">The sequence shown here is derived from an EMBL/GenBank/DDBJ whole genome shotgun (WGS) entry which is preliminary data.</text>
</comment>
<sequence length="184" mass="20737">MVAEGVVVADLGFDVLTPKDKTSVCVNSIVHLLLRGSFDVLAFDLRTYKFSIISTPQGVMPIAPTKEFTMNNITFLKGNMPYIIKINGCVGLVCHDHVVESTEIQIQILQDYENRVCVKEIITFPESWIELDDPLPLPLDGVNMDEATKWSPELAVACEAWKEIKFEFQAMVTLDTDKDKDKKR</sequence>
<dbReference type="GO" id="GO:0000287">
    <property type="term" value="F:magnesium ion binding"/>
    <property type="evidence" value="ECO:0007669"/>
    <property type="project" value="InterPro"/>
</dbReference>
<keyword evidence="2" id="KW-1185">Reference proteome</keyword>
<dbReference type="Proteomes" id="UP001229421">
    <property type="component" value="Unassembled WGS sequence"/>
</dbReference>
<dbReference type="InterPro" id="IPR036376">
    <property type="entry name" value="RuBisCO_lsu_C_sf"/>
</dbReference>
<reference evidence="1" key="1">
    <citation type="journal article" date="2023" name="bioRxiv">
        <title>Improved chromosome-level genome assembly for marigold (Tagetes erecta).</title>
        <authorList>
            <person name="Jiang F."/>
            <person name="Yuan L."/>
            <person name="Wang S."/>
            <person name="Wang H."/>
            <person name="Xu D."/>
            <person name="Wang A."/>
            <person name="Fan W."/>
        </authorList>
    </citation>
    <scope>NUCLEOTIDE SEQUENCE</scope>
    <source>
        <strain evidence="1">WSJ</strain>
        <tissue evidence="1">Leaf</tissue>
    </source>
</reference>
<evidence type="ECO:0000313" key="1">
    <source>
        <dbReference type="EMBL" id="KAK1408162.1"/>
    </source>
</evidence>
<protein>
    <submittedName>
        <fullName evidence="1">Uncharacterized protein</fullName>
    </submittedName>
</protein>
<dbReference type="SUPFAM" id="SSF51649">
    <property type="entry name" value="RuBisCo, C-terminal domain"/>
    <property type="match status" value="1"/>
</dbReference>
<organism evidence="1 2">
    <name type="scientific">Tagetes erecta</name>
    <name type="common">African marigold</name>
    <dbReference type="NCBI Taxonomy" id="13708"/>
    <lineage>
        <taxon>Eukaryota</taxon>
        <taxon>Viridiplantae</taxon>
        <taxon>Streptophyta</taxon>
        <taxon>Embryophyta</taxon>
        <taxon>Tracheophyta</taxon>
        <taxon>Spermatophyta</taxon>
        <taxon>Magnoliopsida</taxon>
        <taxon>eudicotyledons</taxon>
        <taxon>Gunneridae</taxon>
        <taxon>Pentapetalae</taxon>
        <taxon>asterids</taxon>
        <taxon>campanulids</taxon>
        <taxon>Asterales</taxon>
        <taxon>Asteraceae</taxon>
        <taxon>Asteroideae</taxon>
        <taxon>Heliantheae alliance</taxon>
        <taxon>Tageteae</taxon>
        <taxon>Tagetes</taxon>
    </lineage>
</organism>
<name>A0AAD8JT11_TARER</name>
<accession>A0AAD8JT11</accession>